<evidence type="ECO:0000256" key="3">
    <source>
        <dbReference type="ARBA" id="ARBA00022737"/>
    </source>
</evidence>
<keyword evidence="2" id="KW-0479">Metal-binding</keyword>
<dbReference type="PANTHER" id="PTHR46451:SF1">
    <property type="entry name" value="RAS-RESPONSIVE ELEMENT-BINDING PROTEIN 1"/>
    <property type="match status" value="1"/>
</dbReference>
<dbReference type="GO" id="GO:0000978">
    <property type="term" value="F:RNA polymerase II cis-regulatory region sequence-specific DNA binding"/>
    <property type="evidence" value="ECO:0007669"/>
    <property type="project" value="TreeGrafter"/>
</dbReference>
<dbReference type="GO" id="GO:0001228">
    <property type="term" value="F:DNA-binding transcription activator activity, RNA polymerase II-specific"/>
    <property type="evidence" value="ECO:0007669"/>
    <property type="project" value="TreeGrafter"/>
</dbReference>
<gene>
    <name evidence="10" type="ORF">C7M84_022372</name>
</gene>
<comment type="subcellular location">
    <subcellularLocation>
        <location evidence="1">Nucleus</location>
    </subcellularLocation>
</comment>
<dbReference type="OrthoDB" id="6616785at2759"/>
<keyword evidence="11" id="KW-1185">Reference proteome</keyword>
<keyword evidence="3" id="KW-0677">Repeat</keyword>
<evidence type="ECO:0000313" key="10">
    <source>
        <dbReference type="EMBL" id="ROT84441.1"/>
    </source>
</evidence>
<dbReference type="InterPro" id="IPR013087">
    <property type="entry name" value="Znf_C2H2_type"/>
</dbReference>
<dbReference type="SUPFAM" id="SSF57667">
    <property type="entry name" value="beta-beta-alpha zinc fingers"/>
    <property type="match status" value="1"/>
</dbReference>
<evidence type="ECO:0000256" key="8">
    <source>
        <dbReference type="SAM" id="MobiDB-lite"/>
    </source>
</evidence>
<dbReference type="GO" id="GO:0008270">
    <property type="term" value="F:zinc ion binding"/>
    <property type="evidence" value="ECO:0007669"/>
    <property type="project" value="UniProtKB-KW"/>
</dbReference>
<reference evidence="10 11" key="2">
    <citation type="submission" date="2019-01" db="EMBL/GenBank/DDBJ databases">
        <title>The decoding of complex shrimp genome reveals the adaptation for benthos swimmer, frequently molting mechanism and breeding impact on genome.</title>
        <authorList>
            <person name="Sun Y."/>
            <person name="Gao Y."/>
            <person name="Yu Y."/>
        </authorList>
    </citation>
    <scope>NUCLEOTIDE SEQUENCE [LARGE SCALE GENOMIC DNA]</scope>
    <source>
        <tissue evidence="10">Muscle</tissue>
    </source>
</reference>
<reference evidence="10 11" key="1">
    <citation type="submission" date="2018-04" db="EMBL/GenBank/DDBJ databases">
        <authorList>
            <person name="Zhang X."/>
            <person name="Yuan J."/>
            <person name="Li F."/>
            <person name="Xiang J."/>
        </authorList>
    </citation>
    <scope>NUCLEOTIDE SEQUENCE [LARGE SCALE GENOMIC DNA]</scope>
    <source>
        <tissue evidence="10">Muscle</tissue>
    </source>
</reference>
<keyword evidence="4 7" id="KW-0863">Zinc-finger</keyword>
<dbReference type="PROSITE" id="PS00028">
    <property type="entry name" value="ZINC_FINGER_C2H2_1"/>
    <property type="match status" value="1"/>
</dbReference>
<dbReference type="InterPro" id="IPR052795">
    <property type="entry name" value="RREB1"/>
</dbReference>
<evidence type="ECO:0000256" key="4">
    <source>
        <dbReference type="ARBA" id="ARBA00022771"/>
    </source>
</evidence>
<evidence type="ECO:0000313" key="11">
    <source>
        <dbReference type="Proteomes" id="UP000283509"/>
    </source>
</evidence>
<dbReference type="EMBL" id="QCYY01000539">
    <property type="protein sequence ID" value="ROT84441.1"/>
    <property type="molecule type" value="Genomic_DNA"/>
</dbReference>
<comment type="caution">
    <text evidence="10">The sequence shown here is derived from an EMBL/GenBank/DDBJ whole genome shotgun (WGS) entry which is preliminary data.</text>
</comment>
<keyword evidence="6" id="KW-0539">Nucleus</keyword>
<accession>A0A423U710</accession>
<organism evidence="10 11">
    <name type="scientific">Penaeus vannamei</name>
    <name type="common">Whiteleg shrimp</name>
    <name type="synonym">Litopenaeus vannamei</name>
    <dbReference type="NCBI Taxonomy" id="6689"/>
    <lineage>
        <taxon>Eukaryota</taxon>
        <taxon>Metazoa</taxon>
        <taxon>Ecdysozoa</taxon>
        <taxon>Arthropoda</taxon>
        <taxon>Crustacea</taxon>
        <taxon>Multicrustacea</taxon>
        <taxon>Malacostraca</taxon>
        <taxon>Eumalacostraca</taxon>
        <taxon>Eucarida</taxon>
        <taxon>Decapoda</taxon>
        <taxon>Dendrobranchiata</taxon>
        <taxon>Penaeoidea</taxon>
        <taxon>Penaeidae</taxon>
        <taxon>Penaeus</taxon>
    </lineage>
</organism>
<proteinExistence type="predicted"/>
<dbReference type="FunFam" id="3.30.160.60:FF:000744">
    <property type="entry name" value="zinc finger E-box-binding homeobox 1"/>
    <property type="match status" value="1"/>
</dbReference>
<dbReference type="InterPro" id="IPR036236">
    <property type="entry name" value="Znf_C2H2_sf"/>
</dbReference>
<sequence>MHWKALLCPPSDFSRNQEPRALARLRRSVPPGQRVGDRRAPSRTAFAQLPGSSRPAAGHGYSSARANAGDLDSLLAQCVCPWCQRVFSKSSNLKRHMLTHTGEKPHACPLCPYRAVQKVQVIQHIPEQAQHGQGPVELPHGKASGQLMALTSLEQDHEKKKGSAAKRE</sequence>
<dbReference type="Proteomes" id="UP000283509">
    <property type="component" value="Unassembled WGS sequence"/>
</dbReference>
<dbReference type="Gene3D" id="3.30.160.60">
    <property type="entry name" value="Classic Zinc Finger"/>
    <property type="match status" value="2"/>
</dbReference>
<dbReference type="PROSITE" id="PS50157">
    <property type="entry name" value="ZINC_FINGER_C2H2_2"/>
    <property type="match status" value="1"/>
</dbReference>
<dbReference type="Pfam" id="PF00096">
    <property type="entry name" value="zf-C2H2"/>
    <property type="match status" value="1"/>
</dbReference>
<keyword evidence="5" id="KW-0862">Zinc</keyword>
<feature type="compositionally biased region" description="Basic and acidic residues" evidence="8">
    <location>
        <begin position="154"/>
        <end position="168"/>
    </location>
</feature>
<feature type="region of interest" description="Disordered" evidence="8">
    <location>
        <begin position="149"/>
        <end position="168"/>
    </location>
</feature>
<dbReference type="GO" id="GO:0005634">
    <property type="term" value="C:nucleus"/>
    <property type="evidence" value="ECO:0007669"/>
    <property type="project" value="UniProtKB-SubCell"/>
</dbReference>
<feature type="domain" description="C2H2-type" evidence="9">
    <location>
        <begin position="78"/>
        <end position="105"/>
    </location>
</feature>
<evidence type="ECO:0000256" key="6">
    <source>
        <dbReference type="ARBA" id="ARBA00023242"/>
    </source>
</evidence>
<dbReference type="SMART" id="SM00355">
    <property type="entry name" value="ZnF_C2H2"/>
    <property type="match status" value="2"/>
</dbReference>
<evidence type="ECO:0000259" key="9">
    <source>
        <dbReference type="PROSITE" id="PS50157"/>
    </source>
</evidence>
<evidence type="ECO:0000256" key="1">
    <source>
        <dbReference type="ARBA" id="ARBA00004123"/>
    </source>
</evidence>
<protein>
    <submittedName>
        <fullName evidence="10">Putative B-cell lymphoma/leukemia 11A-like</fullName>
    </submittedName>
</protein>
<dbReference type="AlphaFoldDB" id="A0A423U710"/>
<evidence type="ECO:0000256" key="2">
    <source>
        <dbReference type="ARBA" id="ARBA00022723"/>
    </source>
</evidence>
<dbReference type="PANTHER" id="PTHR46451">
    <property type="entry name" value="RAS-RESPONSIVE ELEMENT-BINDING PROTEIN 1"/>
    <property type="match status" value="1"/>
</dbReference>
<evidence type="ECO:0000256" key="7">
    <source>
        <dbReference type="PROSITE-ProRule" id="PRU00042"/>
    </source>
</evidence>
<evidence type="ECO:0000256" key="5">
    <source>
        <dbReference type="ARBA" id="ARBA00022833"/>
    </source>
</evidence>
<name>A0A423U710_PENVA</name>